<accession>A0ABQ7GJP5</accession>
<evidence type="ECO:0000313" key="3">
    <source>
        <dbReference type="Proteomes" id="UP000815325"/>
    </source>
</evidence>
<evidence type="ECO:0000313" key="2">
    <source>
        <dbReference type="EMBL" id="KAF5834827.1"/>
    </source>
</evidence>
<feature type="region of interest" description="Disordered" evidence="1">
    <location>
        <begin position="53"/>
        <end position="138"/>
    </location>
</feature>
<gene>
    <name evidence="2" type="ORF">DUNSADRAFT_8411</name>
</gene>
<name>A0ABQ7GJP5_DUNSA</name>
<protein>
    <submittedName>
        <fullName evidence="2">Uncharacterized protein</fullName>
    </submittedName>
</protein>
<keyword evidence="3" id="KW-1185">Reference proteome</keyword>
<feature type="compositionally biased region" description="Low complexity" evidence="1">
    <location>
        <begin position="84"/>
        <end position="95"/>
    </location>
</feature>
<proteinExistence type="predicted"/>
<evidence type="ECO:0000256" key="1">
    <source>
        <dbReference type="SAM" id="MobiDB-lite"/>
    </source>
</evidence>
<dbReference type="Proteomes" id="UP000815325">
    <property type="component" value="Unassembled WGS sequence"/>
</dbReference>
<feature type="compositionally biased region" description="Basic and acidic residues" evidence="1">
    <location>
        <begin position="61"/>
        <end position="77"/>
    </location>
</feature>
<dbReference type="EMBL" id="MU069737">
    <property type="protein sequence ID" value="KAF5834827.1"/>
    <property type="molecule type" value="Genomic_DNA"/>
</dbReference>
<organism evidence="2 3">
    <name type="scientific">Dunaliella salina</name>
    <name type="common">Green alga</name>
    <name type="synonym">Protococcus salinus</name>
    <dbReference type="NCBI Taxonomy" id="3046"/>
    <lineage>
        <taxon>Eukaryota</taxon>
        <taxon>Viridiplantae</taxon>
        <taxon>Chlorophyta</taxon>
        <taxon>core chlorophytes</taxon>
        <taxon>Chlorophyceae</taxon>
        <taxon>CS clade</taxon>
        <taxon>Chlamydomonadales</taxon>
        <taxon>Dunaliellaceae</taxon>
        <taxon>Dunaliella</taxon>
    </lineage>
</organism>
<comment type="caution">
    <text evidence="2">The sequence shown here is derived from an EMBL/GenBank/DDBJ whole genome shotgun (WGS) entry which is preliminary data.</text>
</comment>
<reference evidence="2" key="1">
    <citation type="submission" date="2017-08" db="EMBL/GenBank/DDBJ databases">
        <authorList>
            <person name="Polle J.E."/>
            <person name="Barry K."/>
            <person name="Cushman J."/>
            <person name="Schmutz J."/>
            <person name="Tran D."/>
            <person name="Hathwaick L.T."/>
            <person name="Yim W.C."/>
            <person name="Jenkins J."/>
            <person name="Mckie-Krisberg Z.M."/>
            <person name="Prochnik S."/>
            <person name="Lindquist E."/>
            <person name="Dockter R.B."/>
            <person name="Adam C."/>
            <person name="Molina H."/>
            <person name="Bunkerborg J."/>
            <person name="Jin E."/>
            <person name="Buchheim M."/>
            <person name="Magnuson J."/>
        </authorList>
    </citation>
    <scope>NUCLEOTIDE SEQUENCE</scope>
    <source>
        <strain evidence="2">CCAP 19/18</strain>
    </source>
</reference>
<sequence>MLAEGCGAAARNARPKRRTIKLDDFAQVVRTDRRLVAAGMKDVVSMVECVAAESAAQQAQEKQDAAEKAEQDGHAEGNEEEEAQNGNEEAATGSSKKGKGQGSKSSKRARTAPAPPSNPITSFFARVPSKAANAQQQC</sequence>